<dbReference type="SUPFAM" id="SSF52210">
    <property type="entry name" value="Succinyl-CoA synthetase domains"/>
    <property type="match status" value="2"/>
</dbReference>
<dbReference type="EMBL" id="JANUGP010000023">
    <property type="protein sequence ID" value="MCS0604582.1"/>
    <property type="molecule type" value="Genomic_DNA"/>
</dbReference>
<protein>
    <submittedName>
        <fullName evidence="2">GNAT family N-acetyltransferase</fullName>
        <ecNumber evidence="2">2.3.1.-</ecNumber>
    </submittedName>
</protein>
<dbReference type="Gene3D" id="3.30.470.20">
    <property type="entry name" value="ATP-grasp fold, B domain"/>
    <property type="match status" value="1"/>
</dbReference>
<dbReference type="InterPro" id="IPR036291">
    <property type="entry name" value="NAD(P)-bd_dom_sf"/>
</dbReference>
<dbReference type="Pfam" id="PF13607">
    <property type="entry name" value="Succ_CoA_lig"/>
    <property type="match status" value="1"/>
</dbReference>
<dbReference type="GO" id="GO:0016746">
    <property type="term" value="F:acyltransferase activity"/>
    <property type="evidence" value="ECO:0007669"/>
    <property type="project" value="UniProtKB-KW"/>
</dbReference>
<dbReference type="PROSITE" id="PS51186">
    <property type="entry name" value="GNAT"/>
    <property type="match status" value="1"/>
</dbReference>
<dbReference type="Pfam" id="PF13380">
    <property type="entry name" value="CoA_binding_2"/>
    <property type="match status" value="1"/>
</dbReference>
<dbReference type="Pfam" id="PF00583">
    <property type="entry name" value="Acetyltransf_1"/>
    <property type="match status" value="1"/>
</dbReference>
<keyword evidence="2" id="KW-0808">Transferase</keyword>
<name>A0ABT2B7T4_9ACTN</name>
<dbReference type="SUPFAM" id="SSF55729">
    <property type="entry name" value="Acyl-CoA N-acyltransferases (Nat)"/>
    <property type="match status" value="1"/>
</dbReference>
<reference evidence="2 3" key="1">
    <citation type="submission" date="2022-08" db="EMBL/GenBank/DDBJ databases">
        <authorList>
            <person name="Somphong A."/>
            <person name="Phongsopitanun W."/>
        </authorList>
    </citation>
    <scope>NUCLEOTIDE SEQUENCE [LARGE SCALE GENOMIC DNA]</scope>
    <source>
        <strain evidence="2 3">LP11</strain>
    </source>
</reference>
<dbReference type="SUPFAM" id="SSF51735">
    <property type="entry name" value="NAD(P)-binding Rossmann-fold domains"/>
    <property type="match status" value="1"/>
</dbReference>
<dbReference type="Gene3D" id="3.40.50.720">
    <property type="entry name" value="NAD(P)-binding Rossmann-like Domain"/>
    <property type="match status" value="1"/>
</dbReference>
<dbReference type="InterPro" id="IPR000182">
    <property type="entry name" value="GNAT_dom"/>
</dbReference>
<dbReference type="InterPro" id="IPR016102">
    <property type="entry name" value="Succinyl-CoA_synth-like"/>
</dbReference>
<dbReference type="Proteomes" id="UP001205612">
    <property type="component" value="Unassembled WGS sequence"/>
</dbReference>
<dbReference type="InterPro" id="IPR032875">
    <property type="entry name" value="Succ_CoA_lig_flav_dom"/>
</dbReference>
<feature type="domain" description="N-acetyltransferase" evidence="1">
    <location>
        <begin position="29"/>
        <end position="188"/>
    </location>
</feature>
<evidence type="ECO:0000313" key="3">
    <source>
        <dbReference type="Proteomes" id="UP001205612"/>
    </source>
</evidence>
<dbReference type="InterPro" id="IPR016181">
    <property type="entry name" value="Acyl_CoA_acyltransferase"/>
</dbReference>
<comment type="caution">
    <text evidence="2">The sequence shown here is derived from an EMBL/GenBank/DDBJ whole genome shotgun (WGS) entry which is preliminary data.</text>
</comment>
<proteinExistence type="predicted"/>
<dbReference type="Pfam" id="PF13549">
    <property type="entry name" value="ATP-grasp_5"/>
    <property type="match status" value="1"/>
</dbReference>
<dbReference type="RefSeq" id="WP_258781338.1">
    <property type="nucleotide sequence ID" value="NZ_JANUGP010000023.1"/>
</dbReference>
<keyword evidence="2" id="KW-0012">Acyltransferase</keyword>
<dbReference type="SUPFAM" id="SSF56059">
    <property type="entry name" value="Glutathione synthetase ATP-binding domain-like"/>
    <property type="match status" value="1"/>
</dbReference>
<dbReference type="Gene3D" id="3.40.50.261">
    <property type="entry name" value="Succinyl-CoA synthetase domains"/>
    <property type="match status" value="2"/>
</dbReference>
<dbReference type="PANTHER" id="PTHR42793:SF1">
    <property type="entry name" value="PEPTIDYL-LYSINE N-ACETYLTRANSFERASE PATZ"/>
    <property type="match status" value="1"/>
</dbReference>
<dbReference type="Gene3D" id="3.40.630.30">
    <property type="match status" value="1"/>
</dbReference>
<gene>
    <name evidence="2" type="ORF">NX794_25685</name>
</gene>
<dbReference type="EC" id="2.3.1.-" evidence="2"/>
<dbReference type="InterPro" id="IPR003781">
    <property type="entry name" value="CoA-bd"/>
</dbReference>
<dbReference type="PANTHER" id="PTHR42793">
    <property type="entry name" value="COA BINDING DOMAIN CONTAINING PROTEIN"/>
    <property type="match status" value="1"/>
</dbReference>
<accession>A0ABT2B7T4</accession>
<keyword evidence="3" id="KW-1185">Reference proteome</keyword>
<sequence>MQTPADRQDRHEYPAHWEADVVLRDGGTARVRPITVDDADRLVSFYEQVSDESKYYRFFAPYPRLSAKDVHRFTHHDFVDRVGLAATVGGEFIATVRYDRIGANGAPASFPADEAEVAFLVQDAHQGRGVASALLEHIAAVARERGIRRFAAEVLPANTKMIKVFTDAGYTQKRSFEDGVVRLEFGLEPTDRSLAVQRAREQRAEARSVRRLLVPGSVAVVGVGRTPGGVGRSVLGNIRDAGYTGRLHAVNEAFPEDLKEVDGVPAYRAVGDIEGHVDLAVVAVPAAYVPAVVADCGEHGVQGLVVLSSGYAESGPEGRERQRALVRQARAYGMRIVGPNAFGIINTAAGVRLNASLAPELPRPGRIGMFAQSGAIGIALLSRLHRRGGGVTGVTGVSTFVSAGNRADVSGNDVLQYWYDDPETDVALMYLESIGNPRKFTRLARRTAAAKPLVVVQGTGAAPQGHTVRATRLPYETVSALLRQAGVIRVDTITELVDAGLLLARQPLPVGPRVAILGNSESLGVLTYDRCLAEGLRPSRPLDLTTGATADDFHRALAHALADETNDSVVVTAIPAIGEGSPGDAELAEALRSAAAAVPGKPVLVVHVELGGLAEALSAAASTAPQAAERPVGTAVPVPAPAAPPDGTRLIPAYPAAERAVRALAEAVRYGQWRREAAEPGKVPEYDDIDERGAARLIAELLERGEGLTIPADETCDLLGKYGIRVRRALPAPSPDDAVAAARALGYPVALKATAPHLRHRADLGGVRLDLADEEQLRRAYTELTDLFGRPEELRPVVQGMAPRGVDTVVRAVIDPAAGAVLSFGLAGAASQLLGDMAHRLVPVTDREATSLVRSIRTAPLLFGWRGSTPVDTPALEELLLRVSRLVDDHPEVVAVTLEPVVVAPHGASVLGATVRLAPPPARDDLGPRTLPAY</sequence>
<organism evidence="2 3">
    <name type="scientific">Streptomyces pyxinicus</name>
    <dbReference type="NCBI Taxonomy" id="2970331"/>
    <lineage>
        <taxon>Bacteria</taxon>
        <taxon>Bacillati</taxon>
        <taxon>Actinomycetota</taxon>
        <taxon>Actinomycetes</taxon>
        <taxon>Kitasatosporales</taxon>
        <taxon>Streptomycetaceae</taxon>
        <taxon>Streptomyces</taxon>
    </lineage>
</organism>
<evidence type="ECO:0000313" key="2">
    <source>
        <dbReference type="EMBL" id="MCS0604582.1"/>
    </source>
</evidence>
<dbReference type="InterPro" id="IPR013815">
    <property type="entry name" value="ATP_grasp_subdomain_1"/>
</dbReference>
<evidence type="ECO:0000259" key="1">
    <source>
        <dbReference type="PROSITE" id="PS51186"/>
    </source>
</evidence>
<dbReference type="CDD" id="cd04301">
    <property type="entry name" value="NAT_SF"/>
    <property type="match status" value="1"/>
</dbReference>
<dbReference type="SMART" id="SM00881">
    <property type="entry name" value="CoA_binding"/>
    <property type="match status" value="1"/>
</dbReference>
<dbReference type="Gene3D" id="3.30.1490.20">
    <property type="entry name" value="ATP-grasp fold, A domain"/>
    <property type="match status" value="1"/>
</dbReference>